<proteinExistence type="predicted"/>
<keyword evidence="3" id="KW-1185">Reference proteome</keyword>
<sequence>MSDTPAKTTKPRKPAAKKDAGKSRPVGRPTLYRAEFAEQARKICLLGATDAELASVFEVSEQTLNKWKKQHPEFLESITRGKLIADAEVADRLYQRALGYSHTAVKIMTVANQVVREEYVEHYPPDTPAASLWLRNRQPAKWRDKIQTEHSGPDGGPIQARVAIEFVNPPCREAEDA</sequence>
<dbReference type="Proteomes" id="UP000243084">
    <property type="component" value="Unassembled WGS sequence"/>
</dbReference>
<evidence type="ECO:0000313" key="3">
    <source>
        <dbReference type="Proteomes" id="UP000243084"/>
    </source>
</evidence>
<evidence type="ECO:0008006" key="4">
    <source>
        <dbReference type="Google" id="ProtNLM"/>
    </source>
</evidence>
<feature type="region of interest" description="Disordered" evidence="1">
    <location>
        <begin position="1"/>
        <end position="27"/>
    </location>
</feature>
<organism evidence="2 3">
    <name type="scientific">Geopseudomonas sagittaria</name>
    <dbReference type="NCBI Taxonomy" id="1135990"/>
    <lineage>
        <taxon>Bacteria</taxon>
        <taxon>Pseudomonadati</taxon>
        <taxon>Pseudomonadota</taxon>
        <taxon>Gammaproteobacteria</taxon>
        <taxon>Pseudomonadales</taxon>
        <taxon>Pseudomonadaceae</taxon>
        <taxon>Geopseudomonas</taxon>
    </lineage>
</organism>
<evidence type="ECO:0000256" key="1">
    <source>
        <dbReference type="SAM" id="MobiDB-lite"/>
    </source>
</evidence>
<gene>
    <name evidence="2" type="ORF">SAMN05216229_102112</name>
</gene>
<name>A0A1I5PZ78_9GAMM</name>
<dbReference type="AlphaFoldDB" id="A0A1I5PZ78"/>
<protein>
    <recommendedName>
        <fullName evidence="4">Terminase</fullName>
    </recommendedName>
</protein>
<dbReference type="RefSeq" id="WP_217648234.1">
    <property type="nucleotide sequence ID" value="NZ_FOXM01000002.1"/>
</dbReference>
<dbReference type="EMBL" id="FOXM01000002">
    <property type="protein sequence ID" value="SFP39315.1"/>
    <property type="molecule type" value="Genomic_DNA"/>
</dbReference>
<evidence type="ECO:0000313" key="2">
    <source>
        <dbReference type="EMBL" id="SFP39315.1"/>
    </source>
</evidence>
<reference evidence="3" key="1">
    <citation type="submission" date="2016-10" db="EMBL/GenBank/DDBJ databases">
        <authorList>
            <person name="Varghese N."/>
            <person name="Submissions S."/>
        </authorList>
    </citation>
    <scope>NUCLEOTIDE SEQUENCE [LARGE SCALE GENOMIC DNA]</scope>
    <source>
        <strain evidence="3">JCM 18195</strain>
    </source>
</reference>
<accession>A0A1I5PZ78</accession>